<sequence length="37" mass="4381">MTLWKQRQFYLWTMMLICGMMKLSLVLEFGGKLGIVL</sequence>
<keyword evidence="1" id="KW-0472">Membrane</keyword>
<proteinExistence type="predicted"/>
<keyword evidence="1" id="KW-0812">Transmembrane</keyword>
<evidence type="ECO:0000256" key="1">
    <source>
        <dbReference type="SAM" id="Phobius"/>
    </source>
</evidence>
<evidence type="ECO:0000313" key="2">
    <source>
        <dbReference type="EMBL" id="KFM58925.1"/>
    </source>
</evidence>
<protein>
    <submittedName>
        <fullName evidence="2">Uncharacterized protein</fullName>
    </submittedName>
</protein>
<reference evidence="2 3" key="1">
    <citation type="submission" date="2013-11" db="EMBL/GenBank/DDBJ databases">
        <title>Genome sequencing of Stegodyphus mimosarum.</title>
        <authorList>
            <person name="Bechsgaard J."/>
        </authorList>
    </citation>
    <scope>NUCLEOTIDE SEQUENCE [LARGE SCALE GENOMIC DNA]</scope>
</reference>
<dbReference type="Proteomes" id="UP000054359">
    <property type="component" value="Unassembled WGS sequence"/>
</dbReference>
<dbReference type="EMBL" id="KK112945">
    <property type="protein sequence ID" value="KFM58925.1"/>
    <property type="molecule type" value="Genomic_DNA"/>
</dbReference>
<evidence type="ECO:0000313" key="3">
    <source>
        <dbReference type="Proteomes" id="UP000054359"/>
    </source>
</evidence>
<organism evidence="2 3">
    <name type="scientific">Stegodyphus mimosarum</name>
    <name type="common">African social velvet spider</name>
    <dbReference type="NCBI Taxonomy" id="407821"/>
    <lineage>
        <taxon>Eukaryota</taxon>
        <taxon>Metazoa</taxon>
        <taxon>Ecdysozoa</taxon>
        <taxon>Arthropoda</taxon>
        <taxon>Chelicerata</taxon>
        <taxon>Arachnida</taxon>
        <taxon>Araneae</taxon>
        <taxon>Araneomorphae</taxon>
        <taxon>Entelegynae</taxon>
        <taxon>Eresoidea</taxon>
        <taxon>Eresidae</taxon>
        <taxon>Stegodyphus</taxon>
    </lineage>
</organism>
<dbReference type="AlphaFoldDB" id="A0A087T1D6"/>
<keyword evidence="3" id="KW-1185">Reference proteome</keyword>
<feature type="non-terminal residue" evidence="2">
    <location>
        <position position="37"/>
    </location>
</feature>
<name>A0A087T1D6_STEMI</name>
<gene>
    <name evidence="2" type="ORF">X975_13272</name>
</gene>
<feature type="transmembrane region" description="Helical" evidence="1">
    <location>
        <begin position="9"/>
        <end position="27"/>
    </location>
</feature>
<accession>A0A087T1D6</accession>
<keyword evidence="1" id="KW-1133">Transmembrane helix</keyword>